<evidence type="ECO:0000313" key="3">
    <source>
        <dbReference type="EMBL" id="KAL1590003.1"/>
    </source>
</evidence>
<comment type="similarity">
    <text evidence="1">Belongs to the complex I NDUFA12 subunit family.</text>
</comment>
<proteinExistence type="inferred from homology"/>
<feature type="compositionally biased region" description="Basic and acidic residues" evidence="2">
    <location>
        <begin position="190"/>
        <end position="240"/>
    </location>
</feature>
<dbReference type="EMBL" id="JAAQHG020000003">
    <property type="protein sequence ID" value="KAL1590003.1"/>
    <property type="molecule type" value="Genomic_DNA"/>
</dbReference>
<name>A0AB34KYD1_9PEZI</name>
<evidence type="ECO:0000313" key="4">
    <source>
        <dbReference type="Proteomes" id="UP000803884"/>
    </source>
</evidence>
<organism evidence="3 4">
    <name type="scientific">Cladosporium halotolerans</name>
    <dbReference type="NCBI Taxonomy" id="1052096"/>
    <lineage>
        <taxon>Eukaryota</taxon>
        <taxon>Fungi</taxon>
        <taxon>Dikarya</taxon>
        <taxon>Ascomycota</taxon>
        <taxon>Pezizomycotina</taxon>
        <taxon>Dothideomycetes</taxon>
        <taxon>Dothideomycetidae</taxon>
        <taxon>Cladosporiales</taxon>
        <taxon>Cladosporiaceae</taxon>
        <taxon>Cladosporium</taxon>
    </lineage>
</organism>
<dbReference type="Proteomes" id="UP000803884">
    <property type="component" value="Unassembled WGS sequence"/>
</dbReference>
<gene>
    <name evidence="3" type="ORF">WHR41_01422</name>
</gene>
<dbReference type="InterPro" id="IPR007763">
    <property type="entry name" value="NDUFA12"/>
</dbReference>
<dbReference type="PANTHER" id="PTHR32470">
    <property type="entry name" value="ADH DEHYDROGENASE [UBIQUINONE] 1 ALPHA SUBCOMPLEX ASSEMBLY FACTOR 2"/>
    <property type="match status" value="1"/>
</dbReference>
<dbReference type="Pfam" id="PF05071">
    <property type="entry name" value="NDUFA12"/>
    <property type="match status" value="1"/>
</dbReference>
<sequence length="270" mass="30886">MSARRRKSCVHCTSCRSACSPRFFGRPAVIVLAYTSTTRSEHQSIMSAGPPTGPGVLKQLWRRWKTLRLPWRRQFLAGADLAGNTFWEFKDAMNAQRFRRMVKYANQGHYADVKISPQWHQWLRHTRHEPPSIQEQQFDVARRERMKELAAQADERWRAQESFLDAPRTQQPAPAIGTRDPGGYAPMTEPEEKQGVRSAVEDQEKVAKAVRGEETDEGRFRGEARERVPAEKKQMGKKQGEAPWAKNLPKGAPGETWQPESWTPGAAPRR</sequence>
<dbReference type="GO" id="GO:0005739">
    <property type="term" value="C:mitochondrion"/>
    <property type="evidence" value="ECO:0007669"/>
    <property type="project" value="TreeGrafter"/>
</dbReference>
<keyword evidence="4" id="KW-1185">Reference proteome</keyword>
<evidence type="ECO:0000256" key="1">
    <source>
        <dbReference type="ARBA" id="ARBA00007355"/>
    </source>
</evidence>
<dbReference type="GeneID" id="96002866"/>
<dbReference type="RefSeq" id="XP_069233108.1">
    <property type="nucleotide sequence ID" value="XM_069370028.1"/>
</dbReference>
<comment type="caution">
    <text evidence="3">The sequence shown here is derived from an EMBL/GenBank/DDBJ whole genome shotgun (WGS) entry which is preliminary data.</text>
</comment>
<dbReference type="GO" id="GO:0045271">
    <property type="term" value="C:respiratory chain complex I"/>
    <property type="evidence" value="ECO:0007669"/>
    <property type="project" value="InterPro"/>
</dbReference>
<dbReference type="PANTHER" id="PTHR32470:SF2">
    <property type="entry name" value="NADH DEHYDROGENASE [UBIQUINONE] 1 ALPHA SUBCOMPLEX ASSEMBLY FACTOR 2"/>
    <property type="match status" value="1"/>
</dbReference>
<accession>A0AB34KYD1</accession>
<evidence type="ECO:0000256" key="2">
    <source>
        <dbReference type="SAM" id="MobiDB-lite"/>
    </source>
</evidence>
<evidence type="ECO:0008006" key="5">
    <source>
        <dbReference type="Google" id="ProtNLM"/>
    </source>
</evidence>
<reference evidence="3 4" key="1">
    <citation type="journal article" date="2020" name="Microbiol. Resour. Announc.">
        <title>Draft Genome Sequence of a Cladosporium Species Isolated from the Mesophotic Ascidian Didemnum maculosum.</title>
        <authorList>
            <person name="Gioti A."/>
            <person name="Siaperas R."/>
            <person name="Nikolaivits E."/>
            <person name="Le Goff G."/>
            <person name="Ouazzani J."/>
            <person name="Kotoulas G."/>
            <person name="Topakas E."/>
        </authorList>
    </citation>
    <scope>NUCLEOTIDE SEQUENCE [LARGE SCALE GENOMIC DNA]</scope>
    <source>
        <strain evidence="3 4">TM138-S3</strain>
    </source>
</reference>
<protein>
    <recommendedName>
        <fullName evidence="5">NADH dehydrogenase [ubiquinone] 1 alpha subcomplex subunit</fullName>
    </recommendedName>
</protein>
<dbReference type="InterPro" id="IPR052618">
    <property type="entry name" value="ComplexI_NDUFA12"/>
</dbReference>
<dbReference type="GO" id="GO:0032981">
    <property type="term" value="P:mitochondrial respiratory chain complex I assembly"/>
    <property type="evidence" value="ECO:0007669"/>
    <property type="project" value="TreeGrafter"/>
</dbReference>
<feature type="region of interest" description="Disordered" evidence="2">
    <location>
        <begin position="162"/>
        <end position="270"/>
    </location>
</feature>
<dbReference type="AlphaFoldDB" id="A0AB34KYD1"/>